<keyword evidence="4" id="KW-0762">Sugar transport</keyword>
<dbReference type="RefSeq" id="WP_109869298.1">
    <property type="nucleotide sequence ID" value="NZ_QGNA01000001.1"/>
</dbReference>
<evidence type="ECO:0000256" key="6">
    <source>
        <dbReference type="ARBA" id="ARBA00022683"/>
    </source>
</evidence>
<proteinExistence type="predicted"/>
<keyword evidence="2" id="KW-0813">Transport</keyword>
<evidence type="ECO:0000313" key="10">
    <source>
        <dbReference type="Proteomes" id="UP000245765"/>
    </source>
</evidence>
<gene>
    <name evidence="9" type="ORF">DFH01_05275</name>
</gene>
<name>A0A317FKQ0_9PROT</name>
<dbReference type="EMBL" id="QGNA01000001">
    <property type="protein sequence ID" value="PWS38677.1"/>
    <property type="molecule type" value="Genomic_DNA"/>
</dbReference>
<evidence type="ECO:0000256" key="7">
    <source>
        <dbReference type="ARBA" id="ARBA00022777"/>
    </source>
</evidence>
<comment type="caution">
    <text evidence="9">The sequence shown here is derived from an EMBL/GenBank/DDBJ whole genome shotgun (WGS) entry which is preliminary data.</text>
</comment>
<evidence type="ECO:0000256" key="2">
    <source>
        <dbReference type="ARBA" id="ARBA00022448"/>
    </source>
</evidence>
<dbReference type="CDD" id="cd00006">
    <property type="entry name" value="PTS_IIA_man"/>
    <property type="match status" value="1"/>
</dbReference>
<dbReference type="GO" id="GO:0016020">
    <property type="term" value="C:membrane"/>
    <property type="evidence" value="ECO:0007669"/>
    <property type="project" value="InterPro"/>
</dbReference>
<comment type="subcellular location">
    <subcellularLocation>
        <location evidence="1">Cytoplasm</location>
    </subcellularLocation>
</comment>
<evidence type="ECO:0000256" key="1">
    <source>
        <dbReference type="ARBA" id="ARBA00004496"/>
    </source>
</evidence>
<dbReference type="SUPFAM" id="SSF53062">
    <property type="entry name" value="PTS system fructose IIA component-like"/>
    <property type="match status" value="1"/>
</dbReference>
<keyword evidence="6" id="KW-0598">Phosphotransferase system</keyword>
<evidence type="ECO:0000313" key="9">
    <source>
        <dbReference type="EMBL" id="PWS38677.1"/>
    </source>
</evidence>
<dbReference type="Gene3D" id="3.40.50.510">
    <property type="entry name" value="Phosphotransferase system, mannose-type IIA component"/>
    <property type="match status" value="1"/>
</dbReference>
<evidence type="ECO:0000256" key="4">
    <source>
        <dbReference type="ARBA" id="ARBA00022597"/>
    </source>
</evidence>
<dbReference type="Proteomes" id="UP000245765">
    <property type="component" value="Unassembled WGS sequence"/>
</dbReference>
<dbReference type="GO" id="GO:0005737">
    <property type="term" value="C:cytoplasm"/>
    <property type="evidence" value="ECO:0007669"/>
    <property type="project" value="UniProtKB-SubCell"/>
</dbReference>
<evidence type="ECO:0000256" key="5">
    <source>
        <dbReference type="ARBA" id="ARBA00022679"/>
    </source>
</evidence>
<dbReference type="AlphaFoldDB" id="A0A317FKQ0"/>
<dbReference type="InterPro" id="IPR051471">
    <property type="entry name" value="Bacterial_PTS_sugar_comp"/>
</dbReference>
<keyword evidence="7" id="KW-0418">Kinase</keyword>
<dbReference type="PANTHER" id="PTHR33799:SF1">
    <property type="entry name" value="PTS SYSTEM MANNOSE-SPECIFIC EIIAB COMPONENT-RELATED"/>
    <property type="match status" value="1"/>
</dbReference>
<accession>A0A317FKQ0</accession>
<dbReference type="PROSITE" id="PS51096">
    <property type="entry name" value="PTS_EIIA_TYPE_4"/>
    <property type="match status" value="1"/>
</dbReference>
<dbReference type="GO" id="GO:0016301">
    <property type="term" value="F:kinase activity"/>
    <property type="evidence" value="ECO:0007669"/>
    <property type="project" value="UniProtKB-KW"/>
</dbReference>
<dbReference type="InterPro" id="IPR036662">
    <property type="entry name" value="PTS_EIIA_man-typ_sf"/>
</dbReference>
<keyword evidence="10" id="KW-1185">Reference proteome</keyword>
<dbReference type="Pfam" id="PF03610">
    <property type="entry name" value="EIIA-man"/>
    <property type="match status" value="1"/>
</dbReference>
<dbReference type="PANTHER" id="PTHR33799">
    <property type="entry name" value="PTS PERMEASE-RELATED-RELATED"/>
    <property type="match status" value="1"/>
</dbReference>
<evidence type="ECO:0000256" key="3">
    <source>
        <dbReference type="ARBA" id="ARBA00022490"/>
    </source>
</evidence>
<keyword evidence="3" id="KW-0963">Cytoplasm</keyword>
<feature type="domain" description="PTS EIIA type-4" evidence="8">
    <location>
        <begin position="1"/>
        <end position="123"/>
    </location>
</feature>
<dbReference type="InterPro" id="IPR004701">
    <property type="entry name" value="PTS_EIIA_man-typ"/>
</dbReference>
<dbReference type="InterPro" id="IPR033887">
    <property type="entry name" value="PTS_IIA_man"/>
</dbReference>
<keyword evidence="5" id="KW-0808">Transferase</keyword>
<organism evidence="9 10">
    <name type="scientific">Falsiroseomonas bella</name>
    <dbReference type="NCBI Taxonomy" id="2184016"/>
    <lineage>
        <taxon>Bacteria</taxon>
        <taxon>Pseudomonadati</taxon>
        <taxon>Pseudomonadota</taxon>
        <taxon>Alphaproteobacteria</taxon>
        <taxon>Acetobacterales</taxon>
        <taxon>Roseomonadaceae</taxon>
        <taxon>Falsiroseomonas</taxon>
    </lineage>
</organism>
<sequence length="151" mass="15711">MIGLVLVTHGRLAEELRAAMEHVVGAQDAVATVCIFPEDRMEARREDIRASIAKVDQGDGVVVLTDILGGTPSNLAFQLCDHRRVEVIAGVNLPLLVKLAKIRGTEPLAEAVAHATAAGRKYIACAAEMPDAGKANVGEAPVPAVAAGRGS</sequence>
<dbReference type="OrthoDB" id="9794368at2"/>
<evidence type="ECO:0000259" key="8">
    <source>
        <dbReference type="PROSITE" id="PS51096"/>
    </source>
</evidence>
<protein>
    <submittedName>
        <fullName evidence="9">PTS fructose transporter subunit IIA</fullName>
    </submittedName>
</protein>
<reference evidence="10" key="1">
    <citation type="submission" date="2018-05" db="EMBL/GenBank/DDBJ databases">
        <authorList>
            <person name="Du Z."/>
            <person name="Wang X."/>
        </authorList>
    </citation>
    <scope>NUCLEOTIDE SEQUENCE [LARGE SCALE GENOMIC DNA]</scope>
    <source>
        <strain evidence="10">CQN31</strain>
    </source>
</reference>
<dbReference type="GO" id="GO:0009401">
    <property type="term" value="P:phosphoenolpyruvate-dependent sugar phosphotransferase system"/>
    <property type="evidence" value="ECO:0007669"/>
    <property type="project" value="UniProtKB-KW"/>
</dbReference>